<dbReference type="InterPro" id="IPR038071">
    <property type="entry name" value="UROD/MetE-like_sf"/>
</dbReference>
<keyword evidence="3" id="KW-1185">Reference proteome</keyword>
<dbReference type="PANTHER" id="PTHR43844">
    <property type="entry name" value="METHIONINE SYNTHASE"/>
    <property type="match status" value="1"/>
</dbReference>
<dbReference type="PANTHER" id="PTHR43844:SF1">
    <property type="entry name" value="METHIONINE SYNTHASE"/>
    <property type="match status" value="1"/>
</dbReference>
<keyword evidence="2" id="KW-0489">Methyltransferase</keyword>
<evidence type="ECO:0000313" key="2">
    <source>
        <dbReference type="EMBL" id="NIJ59170.1"/>
    </source>
</evidence>
<keyword evidence="2" id="KW-0808">Transferase</keyword>
<dbReference type="GO" id="GO:0032259">
    <property type="term" value="P:methylation"/>
    <property type="evidence" value="ECO:0007669"/>
    <property type="project" value="UniProtKB-KW"/>
</dbReference>
<reference evidence="2 3" key="1">
    <citation type="submission" date="2020-03" db="EMBL/GenBank/DDBJ databases">
        <title>Genomic Encyclopedia of Type Strains, Phase IV (KMG-IV): sequencing the most valuable type-strain genomes for metagenomic binning, comparative biology and taxonomic classification.</title>
        <authorList>
            <person name="Goeker M."/>
        </authorList>
    </citation>
    <scope>NUCLEOTIDE SEQUENCE [LARGE SCALE GENOMIC DNA]</scope>
    <source>
        <strain evidence="2 3">DSM 103870</strain>
    </source>
</reference>
<feature type="domain" description="Cobalamin-independent methionine synthase MetE C-terminal/archaeal" evidence="1">
    <location>
        <begin position="180"/>
        <end position="358"/>
    </location>
</feature>
<dbReference type="SUPFAM" id="SSF51726">
    <property type="entry name" value="UROD/MetE-like"/>
    <property type="match status" value="1"/>
</dbReference>
<dbReference type="Gene3D" id="3.20.20.210">
    <property type="match status" value="1"/>
</dbReference>
<dbReference type="GO" id="GO:0003871">
    <property type="term" value="F:5-methyltetrahydropteroyltriglutamate-homocysteine S-methyltransferase activity"/>
    <property type="evidence" value="ECO:0007669"/>
    <property type="project" value="UniProtKB-EC"/>
</dbReference>
<protein>
    <submittedName>
        <fullName evidence="2">5-methyltetrahydropteroyltriglutamate--homocysteine methyltransferase</fullName>
        <ecNumber evidence="2">2.1.1.14</ecNumber>
    </submittedName>
</protein>
<accession>A0ABX0V5V8</accession>
<comment type="caution">
    <text evidence="2">The sequence shown here is derived from an EMBL/GenBank/DDBJ whole genome shotgun (WGS) entry which is preliminary data.</text>
</comment>
<dbReference type="RefSeq" id="WP_166954289.1">
    <property type="nucleotide sequence ID" value="NZ_JAASQI010000007.1"/>
</dbReference>
<dbReference type="EC" id="2.1.1.14" evidence="2"/>
<proteinExistence type="predicted"/>
<dbReference type="InterPro" id="IPR002629">
    <property type="entry name" value="Met_Synth_C/arc"/>
</dbReference>
<dbReference type="CDD" id="cd03311">
    <property type="entry name" value="CIMS_C_terminal_like"/>
    <property type="match status" value="1"/>
</dbReference>
<dbReference type="Pfam" id="PF01717">
    <property type="entry name" value="Meth_synt_2"/>
    <property type="match status" value="1"/>
</dbReference>
<dbReference type="Proteomes" id="UP001429580">
    <property type="component" value="Unassembled WGS sequence"/>
</dbReference>
<sequence>MSHSAEYIKNLRVDHVGSLLRPQALKDAFRDHRTGTISAGELRARQDEAIAQVVREQVDHGLPIVNDGEYRRQVFLQSFSKVAGFEEWENREIPKRENAKPADVRPAEHAHDGACCGYSPVPLPLRRATRRLELVNNDILDEYAFVKGLTDTPAKVTLIGVDRIIHGYGKPQPQDIYPSLQAFIDDLVRIQRELIAGVAAAGCRYVSIDEPSLTGYVDPASIAEQIARGEDPAQNLSHAIAADNAAIAGHEGVVFGVHLCRGNRQSLWHREGFYDGIAERLFNELNFDRFLLEYDTPRAGSFAPLRFVPKGKIVVLGLITTKVGELETADGLIRRIEEASQYMPVEQLALGPQCGFASVIEGNLLTPDEQWRKIDLMLDVARRVWH</sequence>
<evidence type="ECO:0000313" key="3">
    <source>
        <dbReference type="Proteomes" id="UP001429580"/>
    </source>
</evidence>
<evidence type="ECO:0000259" key="1">
    <source>
        <dbReference type="Pfam" id="PF01717"/>
    </source>
</evidence>
<organism evidence="2 3">
    <name type="scientific">Pseudochelatococcus lubricantis</name>
    <dbReference type="NCBI Taxonomy" id="1538102"/>
    <lineage>
        <taxon>Bacteria</taxon>
        <taxon>Pseudomonadati</taxon>
        <taxon>Pseudomonadota</taxon>
        <taxon>Alphaproteobacteria</taxon>
        <taxon>Hyphomicrobiales</taxon>
        <taxon>Chelatococcaceae</taxon>
        <taxon>Pseudochelatococcus</taxon>
    </lineage>
</organism>
<name>A0ABX0V5V8_9HYPH</name>
<gene>
    <name evidence="2" type="ORF">FHS82_003025</name>
</gene>
<dbReference type="EMBL" id="JAASQI010000007">
    <property type="protein sequence ID" value="NIJ59170.1"/>
    <property type="molecule type" value="Genomic_DNA"/>
</dbReference>